<feature type="domain" description="EF-hand" evidence="17">
    <location>
        <begin position="324"/>
        <end position="359"/>
    </location>
</feature>
<dbReference type="FunFam" id="1.10.287.70:FF:000094">
    <property type="entry name" value="Two pore calcium channel protein 1"/>
    <property type="match status" value="1"/>
</dbReference>
<feature type="region of interest" description="Disordered" evidence="15">
    <location>
        <begin position="1"/>
        <end position="20"/>
    </location>
</feature>
<feature type="region of interest" description="Disordered" evidence="15">
    <location>
        <begin position="688"/>
        <end position="712"/>
    </location>
</feature>
<feature type="transmembrane region" description="Helical" evidence="16">
    <location>
        <begin position="501"/>
        <end position="519"/>
    </location>
</feature>
<feature type="transmembrane region" description="Helical" evidence="16">
    <location>
        <begin position="123"/>
        <end position="143"/>
    </location>
</feature>
<dbReference type="GO" id="GO:0005774">
    <property type="term" value="C:vacuolar membrane"/>
    <property type="evidence" value="ECO:0007669"/>
    <property type="project" value="TreeGrafter"/>
</dbReference>
<feature type="transmembrane region" description="Helical" evidence="16">
    <location>
        <begin position="208"/>
        <end position="231"/>
    </location>
</feature>
<reference evidence="18 19" key="1">
    <citation type="submission" date="2019-06" db="EMBL/GenBank/DDBJ databases">
        <title>A chromosomal-level reference genome of Carpinus fangiana (Coryloideae, Betulaceae).</title>
        <authorList>
            <person name="Yang X."/>
            <person name="Wang Z."/>
            <person name="Zhang L."/>
            <person name="Hao G."/>
            <person name="Liu J."/>
            <person name="Yang Y."/>
        </authorList>
    </citation>
    <scope>NUCLEOTIDE SEQUENCE [LARGE SCALE GENOMIC DNA]</scope>
    <source>
        <strain evidence="18">Cfa_2016G</strain>
        <tissue evidence="18">Leaf</tissue>
    </source>
</reference>
<dbReference type="InterPro" id="IPR005821">
    <property type="entry name" value="Ion_trans_dom"/>
</dbReference>
<dbReference type="SUPFAM" id="SSF47473">
    <property type="entry name" value="EF-hand"/>
    <property type="match status" value="1"/>
</dbReference>
<keyword evidence="9" id="KW-0106">Calcium</keyword>
<evidence type="ECO:0000259" key="17">
    <source>
        <dbReference type="PROSITE" id="PS50222"/>
    </source>
</evidence>
<feature type="transmembrane region" description="Helical" evidence="16">
    <location>
        <begin position="649"/>
        <end position="674"/>
    </location>
</feature>
<feature type="transmembrane region" description="Helical" evidence="16">
    <location>
        <begin position="280"/>
        <end position="307"/>
    </location>
</feature>
<evidence type="ECO:0000256" key="13">
    <source>
        <dbReference type="ARBA" id="ARBA00023136"/>
    </source>
</evidence>
<dbReference type="GO" id="GO:0034702">
    <property type="term" value="C:monoatomic ion channel complex"/>
    <property type="evidence" value="ECO:0007669"/>
    <property type="project" value="UniProtKB-KW"/>
</dbReference>
<comment type="subunit">
    <text evidence="3">Homodimer.</text>
</comment>
<dbReference type="GO" id="GO:0000325">
    <property type="term" value="C:plant-type vacuole"/>
    <property type="evidence" value="ECO:0007669"/>
    <property type="project" value="TreeGrafter"/>
</dbReference>
<keyword evidence="8" id="KW-0677">Repeat</keyword>
<sequence>MEKPLMGGESSGSGGRRRGLHKHSDAIAHGSRYQKAAALVDLAEDGIGLPEQILDQSNFQNAAKLYFIFTRFDFIWSLTYFALIFLNFLEKPLWCTSYSTYSCDDREYFYLGQLPYLTGAETLIYEGITLILVVIHTIFPISYEGYHLYWRNPLNWLKVTCLLILVADMLVYALYLSPVAFDYLPFRIAPYIRVVLFMLNFRELRATIVILAGMLGTYFNVLALGLLFLLFSSWLAYVMFEDTEQGKTVFTSYGITLYQMFVLFTTSNNPDVWIPAYKASRWYCLFFVLYVLLGVYFVTSLILAVVYDSFKNQLAKQVSEMDSMRRRMLEKAFNLIDKDNRGFLDKEQCIQLFEELNEYRTLPPISREEFALIFDELDDSGDFKINLDEFSDICNAIALKFQKEDSPSCFERFPSFYHSPFSKKLKDFVRNSKFGYIVSFILMLNLVAVIVETTLDIENNSAQKVWQELEFVFGWIYVLEMALKVYTFGFENYWRDGQNRFDFLVTWIIVIGETITFVNPDGLTFLSNGEWIRYLLLARLLRLIRLLMHVQRYRAFIATFLTLIPSLMPYLGTLFCVLCIYCSLGVQIFGGIVNAGNAGLEGTDLAADDYLLFNFNDYPSGMVTLFNLLVMGNWHIWMQSYKELTGTSWSLAYFVSFYLITVLLVLNLIVAFVLEAFFAELELESSEKSTEKDKEANGQKDHRRSVGTKTRSQRVDVLLHHMLSAELSQSQSPSSNV</sequence>
<evidence type="ECO:0000256" key="3">
    <source>
        <dbReference type="ARBA" id="ARBA00011738"/>
    </source>
</evidence>
<dbReference type="InterPro" id="IPR002048">
    <property type="entry name" value="EF_hand_dom"/>
</dbReference>
<dbReference type="OrthoDB" id="416585at2759"/>
<feature type="transmembrane region" description="Helical" evidence="16">
    <location>
        <begin position="560"/>
        <end position="586"/>
    </location>
</feature>
<keyword evidence="4" id="KW-0813">Transport</keyword>
<dbReference type="Proteomes" id="UP000327013">
    <property type="component" value="Chromosome 6"/>
</dbReference>
<keyword evidence="12" id="KW-0406">Ion transport</keyword>
<evidence type="ECO:0000256" key="10">
    <source>
        <dbReference type="ARBA" id="ARBA00022882"/>
    </source>
</evidence>
<dbReference type="GO" id="GO:0005509">
    <property type="term" value="F:calcium ion binding"/>
    <property type="evidence" value="ECO:0007669"/>
    <property type="project" value="InterPro"/>
</dbReference>
<evidence type="ECO:0000256" key="1">
    <source>
        <dbReference type="ARBA" id="ARBA00004141"/>
    </source>
</evidence>
<feature type="transmembrane region" description="Helical" evidence="16">
    <location>
        <begin position="155"/>
        <end position="177"/>
    </location>
</feature>
<organism evidence="18 19">
    <name type="scientific">Carpinus fangiana</name>
    <dbReference type="NCBI Taxonomy" id="176857"/>
    <lineage>
        <taxon>Eukaryota</taxon>
        <taxon>Viridiplantae</taxon>
        <taxon>Streptophyta</taxon>
        <taxon>Embryophyta</taxon>
        <taxon>Tracheophyta</taxon>
        <taxon>Spermatophyta</taxon>
        <taxon>Magnoliopsida</taxon>
        <taxon>eudicotyledons</taxon>
        <taxon>Gunneridae</taxon>
        <taxon>Pentapetalae</taxon>
        <taxon>rosids</taxon>
        <taxon>fabids</taxon>
        <taxon>Fagales</taxon>
        <taxon>Betulaceae</taxon>
        <taxon>Carpinus</taxon>
    </lineage>
</organism>
<feature type="transmembrane region" description="Helical" evidence="16">
    <location>
        <begin position="65"/>
        <end position="89"/>
    </location>
</feature>
<dbReference type="PROSITE" id="PS50222">
    <property type="entry name" value="EF_HAND_2"/>
    <property type="match status" value="2"/>
</dbReference>
<comment type="similarity">
    <text evidence="2">Belongs to the calcium channel alpha-1 subunit (TC 1.A.1.11) family. Two pore calcium channel subfamily.</text>
</comment>
<keyword evidence="19" id="KW-1185">Reference proteome</keyword>
<keyword evidence="11 16" id="KW-1133">Transmembrane helix</keyword>
<proteinExistence type="inferred from homology"/>
<keyword evidence="7 16" id="KW-0812">Transmembrane</keyword>
<feature type="domain" description="EF-hand" evidence="17">
    <location>
        <begin position="365"/>
        <end position="400"/>
    </location>
</feature>
<keyword evidence="5" id="KW-0109">Calcium transport</keyword>
<feature type="transmembrane region" description="Helical" evidence="16">
    <location>
        <begin position="471"/>
        <end position="489"/>
    </location>
</feature>
<keyword evidence="10" id="KW-0851">Voltage-gated channel</keyword>
<dbReference type="InterPro" id="IPR011992">
    <property type="entry name" value="EF-hand-dom_pair"/>
</dbReference>
<feature type="transmembrane region" description="Helical" evidence="16">
    <location>
        <begin position="618"/>
        <end position="637"/>
    </location>
</feature>
<feature type="transmembrane region" description="Helical" evidence="16">
    <location>
        <begin position="434"/>
        <end position="451"/>
    </location>
</feature>
<dbReference type="GO" id="GO:0005245">
    <property type="term" value="F:voltage-gated calcium channel activity"/>
    <property type="evidence" value="ECO:0007669"/>
    <property type="project" value="InterPro"/>
</dbReference>
<dbReference type="CDD" id="cd00051">
    <property type="entry name" value="EFh"/>
    <property type="match status" value="1"/>
</dbReference>
<accession>A0A5N6RDI1</accession>
<dbReference type="Gene3D" id="1.10.238.10">
    <property type="entry name" value="EF-hand"/>
    <property type="match status" value="1"/>
</dbReference>
<dbReference type="FunFam" id="1.20.120.350:FF:000055">
    <property type="entry name" value="Two pore calcium channel protein 1"/>
    <property type="match status" value="1"/>
</dbReference>
<keyword evidence="6" id="KW-0107">Calcium channel</keyword>
<evidence type="ECO:0000256" key="15">
    <source>
        <dbReference type="SAM" id="MobiDB-lite"/>
    </source>
</evidence>
<evidence type="ECO:0000256" key="5">
    <source>
        <dbReference type="ARBA" id="ARBA00022568"/>
    </source>
</evidence>
<evidence type="ECO:0000256" key="16">
    <source>
        <dbReference type="SAM" id="Phobius"/>
    </source>
</evidence>
<feature type="compositionally biased region" description="Basic and acidic residues" evidence="15">
    <location>
        <begin position="688"/>
        <end position="700"/>
    </location>
</feature>
<dbReference type="SMART" id="SM00054">
    <property type="entry name" value="EFh"/>
    <property type="match status" value="2"/>
</dbReference>
<evidence type="ECO:0000256" key="4">
    <source>
        <dbReference type="ARBA" id="ARBA00022448"/>
    </source>
</evidence>
<name>A0A5N6RDI1_9ROSI</name>
<evidence type="ECO:0000256" key="7">
    <source>
        <dbReference type="ARBA" id="ARBA00022692"/>
    </source>
</evidence>
<dbReference type="PANTHER" id="PTHR46988:SF2">
    <property type="entry name" value="TWO PORE CALCIUM CHANNEL PROTEIN 1"/>
    <property type="match status" value="1"/>
</dbReference>
<evidence type="ECO:0000256" key="9">
    <source>
        <dbReference type="ARBA" id="ARBA00022837"/>
    </source>
</evidence>
<gene>
    <name evidence="18" type="ORF">FH972_014617</name>
</gene>
<evidence type="ECO:0000256" key="8">
    <source>
        <dbReference type="ARBA" id="ARBA00022737"/>
    </source>
</evidence>
<dbReference type="Pfam" id="PF00520">
    <property type="entry name" value="Ion_trans"/>
    <property type="match status" value="2"/>
</dbReference>
<dbReference type="AlphaFoldDB" id="A0A5N6RDI1"/>
<comment type="subcellular location">
    <subcellularLocation>
        <location evidence="1">Membrane</location>
        <topology evidence="1">Multi-pass membrane protein</topology>
    </subcellularLocation>
</comment>
<evidence type="ECO:0000256" key="11">
    <source>
        <dbReference type="ARBA" id="ARBA00022989"/>
    </source>
</evidence>
<evidence type="ECO:0000256" key="2">
    <source>
        <dbReference type="ARBA" id="ARBA00009286"/>
    </source>
</evidence>
<keyword evidence="14" id="KW-0407">Ion channel</keyword>
<dbReference type="Gene3D" id="1.20.120.350">
    <property type="entry name" value="Voltage-gated potassium channels. Chain C"/>
    <property type="match status" value="1"/>
</dbReference>
<dbReference type="PANTHER" id="PTHR46988">
    <property type="entry name" value="TWO PORE CALCIUM CHANNEL PROTEIN 1"/>
    <property type="match status" value="1"/>
</dbReference>
<evidence type="ECO:0000256" key="14">
    <source>
        <dbReference type="ARBA" id="ARBA00023303"/>
    </source>
</evidence>
<keyword evidence="13 16" id="KW-0472">Membrane</keyword>
<evidence type="ECO:0000256" key="6">
    <source>
        <dbReference type="ARBA" id="ARBA00022673"/>
    </source>
</evidence>
<dbReference type="Gene3D" id="1.10.287.70">
    <property type="match status" value="2"/>
</dbReference>
<dbReference type="Pfam" id="PF13499">
    <property type="entry name" value="EF-hand_7"/>
    <property type="match status" value="1"/>
</dbReference>
<evidence type="ECO:0000313" key="18">
    <source>
        <dbReference type="EMBL" id="KAE8075937.1"/>
    </source>
</evidence>
<dbReference type="FunFam" id="1.10.287.70:FF:000129">
    <property type="entry name" value="Two pore calcium channel protein 1"/>
    <property type="match status" value="1"/>
</dbReference>
<dbReference type="SUPFAM" id="SSF81324">
    <property type="entry name" value="Voltage-gated potassium channels"/>
    <property type="match status" value="2"/>
</dbReference>
<dbReference type="EMBL" id="CM017326">
    <property type="protein sequence ID" value="KAE8075937.1"/>
    <property type="molecule type" value="Genomic_DNA"/>
</dbReference>
<evidence type="ECO:0000313" key="19">
    <source>
        <dbReference type="Proteomes" id="UP000327013"/>
    </source>
</evidence>
<protein>
    <recommendedName>
        <fullName evidence="17">EF-hand domain-containing protein</fullName>
    </recommendedName>
</protein>
<evidence type="ECO:0000256" key="12">
    <source>
        <dbReference type="ARBA" id="ARBA00023065"/>
    </source>
</evidence>
<dbReference type="InterPro" id="IPR044581">
    <property type="entry name" value="TPC1_plant"/>
</dbReference>
<dbReference type="GO" id="GO:0019722">
    <property type="term" value="P:calcium-mediated signaling"/>
    <property type="evidence" value="ECO:0007669"/>
    <property type="project" value="UniProtKB-ARBA"/>
</dbReference>
<dbReference type="InterPro" id="IPR027359">
    <property type="entry name" value="Volt_channel_dom_sf"/>
</dbReference>